<name>A0AAV0RQI8_9ROSI</name>
<gene>
    <name evidence="2" type="ORF">LITE_LOCUS49167</name>
</gene>
<dbReference type="EMBL" id="CAMGYJ010000011">
    <property type="protein sequence ID" value="CAI0559356.1"/>
    <property type="molecule type" value="Genomic_DNA"/>
</dbReference>
<dbReference type="Proteomes" id="UP001154282">
    <property type="component" value="Unassembled WGS sequence"/>
</dbReference>
<organism evidence="2 3">
    <name type="scientific">Linum tenue</name>
    <dbReference type="NCBI Taxonomy" id="586396"/>
    <lineage>
        <taxon>Eukaryota</taxon>
        <taxon>Viridiplantae</taxon>
        <taxon>Streptophyta</taxon>
        <taxon>Embryophyta</taxon>
        <taxon>Tracheophyta</taxon>
        <taxon>Spermatophyta</taxon>
        <taxon>Magnoliopsida</taxon>
        <taxon>eudicotyledons</taxon>
        <taxon>Gunneridae</taxon>
        <taxon>Pentapetalae</taxon>
        <taxon>rosids</taxon>
        <taxon>fabids</taxon>
        <taxon>Malpighiales</taxon>
        <taxon>Linaceae</taxon>
        <taxon>Linum</taxon>
    </lineage>
</organism>
<comment type="caution">
    <text evidence="2">The sequence shown here is derived from an EMBL/GenBank/DDBJ whole genome shotgun (WGS) entry which is preliminary data.</text>
</comment>
<reference evidence="2" key="1">
    <citation type="submission" date="2022-08" db="EMBL/GenBank/DDBJ databases">
        <authorList>
            <person name="Gutierrez-Valencia J."/>
        </authorList>
    </citation>
    <scope>NUCLEOTIDE SEQUENCE</scope>
</reference>
<feature type="region of interest" description="Disordered" evidence="1">
    <location>
        <begin position="1"/>
        <end position="46"/>
    </location>
</feature>
<proteinExistence type="predicted"/>
<evidence type="ECO:0000313" key="2">
    <source>
        <dbReference type="EMBL" id="CAI0559356.1"/>
    </source>
</evidence>
<sequence>MVTRRSSCGEGSDCRRETKRCGSSAACTGNEARMEGQRRSGSGLVN</sequence>
<keyword evidence="3" id="KW-1185">Reference proteome</keyword>
<evidence type="ECO:0000313" key="3">
    <source>
        <dbReference type="Proteomes" id="UP001154282"/>
    </source>
</evidence>
<dbReference type="AlphaFoldDB" id="A0AAV0RQI8"/>
<accession>A0AAV0RQI8</accession>
<protein>
    <submittedName>
        <fullName evidence="2">Uncharacterized protein</fullName>
    </submittedName>
</protein>
<evidence type="ECO:0000256" key="1">
    <source>
        <dbReference type="SAM" id="MobiDB-lite"/>
    </source>
</evidence>